<protein>
    <submittedName>
        <fullName evidence="2">Uncharacterized protein</fullName>
    </submittedName>
</protein>
<proteinExistence type="predicted"/>
<gene>
    <name evidence="2" type="ORF">I206_101754</name>
</gene>
<evidence type="ECO:0000313" key="3">
    <source>
        <dbReference type="Proteomes" id="UP000094020"/>
    </source>
</evidence>
<sequence>MSTVSRTQGAPSVTGNFRFGSIHVHHLPVPGEGPVVSVSSASGPSSESIPEKPVMTVGVSRVEEVEQRFFRSKLPETWTVEDQLNLSRFNQSLKKLTSSSCVLKLRQTWNMNSPVTYSSHVWNSNQATH</sequence>
<feature type="region of interest" description="Disordered" evidence="1">
    <location>
        <begin position="28"/>
        <end position="53"/>
    </location>
</feature>
<keyword evidence="3" id="KW-1185">Reference proteome</keyword>
<dbReference type="EMBL" id="CP144520">
    <property type="protein sequence ID" value="WWC67837.1"/>
    <property type="molecule type" value="Genomic_DNA"/>
</dbReference>
<reference evidence="2" key="1">
    <citation type="submission" date="2013-07" db="EMBL/GenBank/DDBJ databases">
        <authorList>
            <consortium name="The Broad Institute Genome Sequencing Platform"/>
            <person name="Cuomo C."/>
            <person name="Litvintseva A."/>
            <person name="Chen Y."/>
            <person name="Heitman J."/>
            <person name="Sun S."/>
            <person name="Springer D."/>
            <person name="Dromer F."/>
            <person name="Young S.K."/>
            <person name="Zeng Q."/>
            <person name="Gargeya S."/>
            <person name="Fitzgerald M."/>
            <person name="Abouelleil A."/>
            <person name="Alvarado L."/>
            <person name="Berlin A.M."/>
            <person name="Chapman S.B."/>
            <person name="Dewar J."/>
            <person name="Goldberg J."/>
            <person name="Griggs A."/>
            <person name="Gujja S."/>
            <person name="Hansen M."/>
            <person name="Howarth C."/>
            <person name="Imamovic A."/>
            <person name="Larimer J."/>
            <person name="McCowan C."/>
            <person name="Murphy C."/>
            <person name="Pearson M."/>
            <person name="Priest M."/>
            <person name="Roberts A."/>
            <person name="Saif S."/>
            <person name="Shea T."/>
            <person name="Sykes S."/>
            <person name="Wortman J."/>
            <person name="Nusbaum C."/>
            <person name="Birren B."/>
        </authorList>
    </citation>
    <scope>NUCLEOTIDE SEQUENCE</scope>
    <source>
        <strain evidence="2">CBS 10737</strain>
    </source>
</reference>
<dbReference type="KEGG" id="kpin:30174645"/>
<name>A0AAJ8MNQ6_9TREE</name>
<accession>A0AAJ8MNQ6</accession>
<evidence type="ECO:0000313" key="2">
    <source>
        <dbReference type="EMBL" id="WWC67837.1"/>
    </source>
</evidence>
<dbReference type="RefSeq" id="XP_070058550.1">
    <property type="nucleotide sequence ID" value="XM_070202449.1"/>
</dbReference>
<organism evidence="2 3">
    <name type="scientific">Kwoniella pini CBS 10737</name>
    <dbReference type="NCBI Taxonomy" id="1296096"/>
    <lineage>
        <taxon>Eukaryota</taxon>
        <taxon>Fungi</taxon>
        <taxon>Dikarya</taxon>
        <taxon>Basidiomycota</taxon>
        <taxon>Agaricomycotina</taxon>
        <taxon>Tremellomycetes</taxon>
        <taxon>Tremellales</taxon>
        <taxon>Cryptococcaceae</taxon>
        <taxon>Kwoniella</taxon>
    </lineage>
</organism>
<evidence type="ECO:0000256" key="1">
    <source>
        <dbReference type="SAM" id="MobiDB-lite"/>
    </source>
</evidence>
<reference evidence="2" key="2">
    <citation type="submission" date="2024-02" db="EMBL/GenBank/DDBJ databases">
        <title>Comparative genomics of Cryptococcus and Kwoniella reveals pathogenesis evolution and contrasting modes of karyotype evolution via chromosome fusion or intercentromeric recombination.</title>
        <authorList>
            <person name="Coelho M.A."/>
            <person name="David-Palma M."/>
            <person name="Shea T."/>
            <person name="Bowers K."/>
            <person name="McGinley-Smith S."/>
            <person name="Mohammad A.W."/>
            <person name="Gnirke A."/>
            <person name="Yurkov A.M."/>
            <person name="Nowrousian M."/>
            <person name="Sun S."/>
            <person name="Cuomo C.A."/>
            <person name="Heitman J."/>
        </authorList>
    </citation>
    <scope>NUCLEOTIDE SEQUENCE</scope>
    <source>
        <strain evidence="2">CBS 10737</strain>
    </source>
</reference>
<feature type="compositionally biased region" description="Low complexity" evidence="1">
    <location>
        <begin position="28"/>
        <end position="48"/>
    </location>
</feature>
<dbReference type="Proteomes" id="UP000094020">
    <property type="component" value="Chromosome 2"/>
</dbReference>
<dbReference type="GeneID" id="30174645"/>
<dbReference type="AlphaFoldDB" id="A0AAJ8MNQ6"/>